<evidence type="ECO:0000256" key="1">
    <source>
        <dbReference type="SAM" id="Phobius"/>
    </source>
</evidence>
<sequence length="89" mass="9694">MSLPDLETSEGRATYRAELKAVGRPFRLAGVALILLGAGYIVATRVDWLAPNQAGIVVAYAAVAAGWAFFVAATFLRTRHHRRRLKEGL</sequence>
<keyword evidence="1" id="KW-0812">Transmembrane</keyword>
<keyword evidence="1" id="KW-0472">Membrane</keyword>
<accession>A0ABP3SCF6</accession>
<feature type="transmembrane region" description="Helical" evidence="1">
    <location>
        <begin position="26"/>
        <end position="43"/>
    </location>
</feature>
<comment type="caution">
    <text evidence="2">The sequence shown here is derived from an EMBL/GenBank/DDBJ whole genome shotgun (WGS) entry which is preliminary data.</text>
</comment>
<evidence type="ECO:0000313" key="2">
    <source>
        <dbReference type="EMBL" id="GAA0628414.1"/>
    </source>
</evidence>
<dbReference type="Proteomes" id="UP001501352">
    <property type="component" value="Unassembled WGS sequence"/>
</dbReference>
<evidence type="ECO:0000313" key="3">
    <source>
        <dbReference type="Proteomes" id="UP001501352"/>
    </source>
</evidence>
<feature type="transmembrane region" description="Helical" evidence="1">
    <location>
        <begin position="55"/>
        <end position="76"/>
    </location>
</feature>
<organism evidence="2 3">
    <name type="scientific">Brevundimonas kwangchunensis</name>
    <dbReference type="NCBI Taxonomy" id="322163"/>
    <lineage>
        <taxon>Bacteria</taxon>
        <taxon>Pseudomonadati</taxon>
        <taxon>Pseudomonadota</taxon>
        <taxon>Alphaproteobacteria</taxon>
        <taxon>Caulobacterales</taxon>
        <taxon>Caulobacteraceae</taxon>
        <taxon>Brevundimonas</taxon>
    </lineage>
</organism>
<reference evidence="3" key="1">
    <citation type="journal article" date="2019" name="Int. J. Syst. Evol. Microbiol.">
        <title>The Global Catalogue of Microorganisms (GCM) 10K type strain sequencing project: providing services to taxonomists for standard genome sequencing and annotation.</title>
        <authorList>
            <consortium name="The Broad Institute Genomics Platform"/>
            <consortium name="The Broad Institute Genome Sequencing Center for Infectious Disease"/>
            <person name="Wu L."/>
            <person name="Ma J."/>
        </authorList>
    </citation>
    <scope>NUCLEOTIDE SEQUENCE [LARGE SCALE GENOMIC DNA]</scope>
    <source>
        <strain evidence="3">JCM 12928</strain>
    </source>
</reference>
<protein>
    <submittedName>
        <fullName evidence="2">Uncharacterized protein</fullName>
    </submittedName>
</protein>
<dbReference type="RefSeq" id="WP_343794526.1">
    <property type="nucleotide sequence ID" value="NZ_BAAAGA010000007.1"/>
</dbReference>
<gene>
    <name evidence="2" type="ORF">GCM10009422_27120</name>
</gene>
<keyword evidence="1" id="KW-1133">Transmembrane helix</keyword>
<proteinExistence type="predicted"/>
<name>A0ABP3SCF6_9CAUL</name>
<keyword evidence="3" id="KW-1185">Reference proteome</keyword>
<dbReference type="EMBL" id="BAAAGA010000007">
    <property type="protein sequence ID" value="GAA0628414.1"/>
    <property type="molecule type" value="Genomic_DNA"/>
</dbReference>